<sequence length="90" mass="10298">MSLRAKPWLTDINDPPYKAERRAVKTAFGANPDFIWDGSAIPAARMFQAIMLKSVMIFTTGAADDGEHSQNEKISQFHSFVHLRYKRREN</sequence>
<dbReference type="Gene3D" id="3.40.630.10">
    <property type="entry name" value="Zn peptidases"/>
    <property type="match status" value="1"/>
</dbReference>
<evidence type="ECO:0000256" key="3">
    <source>
        <dbReference type="ARBA" id="ARBA00022801"/>
    </source>
</evidence>
<dbReference type="InParanoid" id="A0A2I0MVS9"/>
<dbReference type="GO" id="GO:0016805">
    <property type="term" value="F:dipeptidase activity"/>
    <property type="evidence" value="ECO:0007669"/>
    <property type="project" value="TreeGrafter"/>
</dbReference>
<dbReference type="AlphaFoldDB" id="A0A2I0MVS9"/>
<keyword evidence="1" id="KW-0645">Protease</keyword>
<gene>
    <name evidence="4" type="ORF">A306_00001644</name>
</gene>
<keyword evidence="3" id="KW-0378">Hydrolase</keyword>
<evidence type="ECO:0000256" key="2">
    <source>
        <dbReference type="ARBA" id="ARBA00022723"/>
    </source>
</evidence>
<name>A0A2I0MVS9_COLLI</name>
<evidence type="ECO:0000313" key="5">
    <source>
        <dbReference type="Proteomes" id="UP000053872"/>
    </source>
</evidence>
<dbReference type="PANTHER" id="PTHR43270">
    <property type="entry name" value="BETA-ALA-HIS DIPEPTIDASE"/>
    <property type="match status" value="1"/>
</dbReference>
<dbReference type="PANTHER" id="PTHR43270:SF1">
    <property type="entry name" value="BETA-ALA-HIS DIPEPTIDASE"/>
    <property type="match status" value="1"/>
</dbReference>
<accession>A0A2I0MVS9</accession>
<keyword evidence="2" id="KW-0479">Metal-binding</keyword>
<dbReference type="GO" id="GO:0006508">
    <property type="term" value="P:proteolysis"/>
    <property type="evidence" value="ECO:0007669"/>
    <property type="project" value="UniProtKB-KW"/>
</dbReference>
<dbReference type="GO" id="GO:0046872">
    <property type="term" value="F:metal ion binding"/>
    <property type="evidence" value="ECO:0007669"/>
    <property type="project" value="UniProtKB-KW"/>
</dbReference>
<dbReference type="STRING" id="8932.A0A2I0MVS9"/>
<dbReference type="SUPFAM" id="SSF53187">
    <property type="entry name" value="Zn-dependent exopeptidases"/>
    <property type="match status" value="1"/>
</dbReference>
<reference evidence="4 5" key="1">
    <citation type="journal article" date="2013" name="Science">
        <title>Genomic diversity and evolution of the head crest in the rock pigeon.</title>
        <authorList>
            <person name="Shapiro M.D."/>
            <person name="Kronenberg Z."/>
            <person name="Li C."/>
            <person name="Domyan E.T."/>
            <person name="Pan H."/>
            <person name="Campbell M."/>
            <person name="Tan H."/>
            <person name="Huff C.D."/>
            <person name="Hu H."/>
            <person name="Vickrey A.I."/>
            <person name="Nielsen S.C."/>
            <person name="Stringham S.A."/>
            <person name="Hu H."/>
            <person name="Willerslev E."/>
            <person name="Gilbert M.T."/>
            <person name="Yandell M."/>
            <person name="Zhang G."/>
            <person name="Wang J."/>
        </authorList>
    </citation>
    <scope>NUCLEOTIDE SEQUENCE [LARGE SCALE GENOMIC DNA]</scope>
    <source>
        <tissue evidence="4">Blood</tissue>
    </source>
</reference>
<keyword evidence="5" id="KW-1185">Reference proteome</keyword>
<evidence type="ECO:0000313" key="4">
    <source>
        <dbReference type="EMBL" id="PKK33781.1"/>
    </source>
</evidence>
<dbReference type="GO" id="GO:0005829">
    <property type="term" value="C:cytosol"/>
    <property type="evidence" value="ECO:0007669"/>
    <property type="project" value="TreeGrafter"/>
</dbReference>
<proteinExistence type="predicted"/>
<comment type="caution">
    <text evidence="4">The sequence shown here is derived from an EMBL/GenBank/DDBJ whole genome shotgun (WGS) entry which is preliminary data.</text>
</comment>
<dbReference type="Proteomes" id="UP000053872">
    <property type="component" value="Unassembled WGS sequence"/>
</dbReference>
<evidence type="ECO:0000256" key="1">
    <source>
        <dbReference type="ARBA" id="ARBA00022670"/>
    </source>
</evidence>
<organism evidence="4 5">
    <name type="scientific">Columba livia</name>
    <name type="common">Rock dove</name>
    <dbReference type="NCBI Taxonomy" id="8932"/>
    <lineage>
        <taxon>Eukaryota</taxon>
        <taxon>Metazoa</taxon>
        <taxon>Chordata</taxon>
        <taxon>Craniata</taxon>
        <taxon>Vertebrata</taxon>
        <taxon>Euteleostomi</taxon>
        <taxon>Archelosauria</taxon>
        <taxon>Archosauria</taxon>
        <taxon>Dinosauria</taxon>
        <taxon>Saurischia</taxon>
        <taxon>Theropoda</taxon>
        <taxon>Coelurosauria</taxon>
        <taxon>Aves</taxon>
        <taxon>Neognathae</taxon>
        <taxon>Neoaves</taxon>
        <taxon>Columbimorphae</taxon>
        <taxon>Columbiformes</taxon>
        <taxon>Columbidae</taxon>
        <taxon>Columba</taxon>
    </lineage>
</organism>
<protein>
    <submittedName>
        <fullName evidence="4">Beta-Ala-His dipeptidase</fullName>
    </submittedName>
</protein>
<dbReference type="InterPro" id="IPR051458">
    <property type="entry name" value="Cyt/Met_Dipeptidase"/>
</dbReference>
<dbReference type="EMBL" id="AKCR02000001">
    <property type="protein sequence ID" value="PKK33781.1"/>
    <property type="molecule type" value="Genomic_DNA"/>
</dbReference>